<dbReference type="InterPro" id="IPR019801">
    <property type="entry name" value="Glyco_hydro_35_CS"/>
</dbReference>
<dbReference type="GO" id="GO:0004565">
    <property type="term" value="F:beta-galactosidase activity"/>
    <property type="evidence" value="ECO:0007669"/>
    <property type="project" value="UniProtKB-EC"/>
</dbReference>
<evidence type="ECO:0000256" key="4">
    <source>
        <dbReference type="PIRSR" id="PIRSR006336-1"/>
    </source>
</evidence>
<evidence type="ECO:0000259" key="9">
    <source>
        <dbReference type="Pfam" id="PF21317"/>
    </source>
</evidence>
<sequence length="639" mass="70212">MKRRAFCRFGLLAPLGLAAMPMLRAAAPASAPVPDGQPHAFGFAQGRFTLDGQPWQIRSGELHPLRIAKADWLHRIRMAKAMGLNTIALYLMWNALETAPGQFDLDSDERDFVGFIRLCQQEGLWVYLRPGPYVCAEWTLGGLPPYLLREANIRLRDRHDARYMEAVQRYIGAIAPRIAPLMASAGGPVLMLQIENEYSMHGSDVGYLQALAALWRAHGVEGPFSLAEGLKDLRRRQAMLPGAALGLDGPDLHDLQAATAFAGQAPVWVSEGYPGWLTHWGEPQFARRDYAPLLRLIAAAGYSFNLYVVHGGTNFGLSAGANAEDDGSQFQPALTSYDYGAPIDEAGRATPAYFALRKIIAAQADMPPPPLPATPRRARFDAVQARPVAALWDNLGPALQTDTPIDNQRLLGQDQGLVLYRRQIGAGQALHLGQVHDYAVVHLDGRELDHVSRVRHPRLHSALQLRLPDAAQDTRELEVLVDSFGHINFGPALGDRKGLLGPVRLDGQELHGWEVRGLALDADPTPSLRPLQAPPQRPGLFFATEFTLDQPGDVHLDMRDWRKGYLWVNGRLLGRYWDIGPQQCLYCPGAWLRAGSNQVLILDLHRLQPGLVRCADGLVPAPATQASAPLPSPQDRACT</sequence>
<feature type="active site" description="Nucleophile" evidence="4">
    <location>
        <position position="271"/>
    </location>
</feature>
<keyword evidence="3 5" id="KW-0326">Glycosidase</keyword>
<feature type="chain" id="PRO_5015167097" description="Beta-galactosidase" evidence="7">
    <location>
        <begin position="27"/>
        <end position="639"/>
    </location>
</feature>
<evidence type="ECO:0000256" key="5">
    <source>
        <dbReference type="RuleBase" id="RU000675"/>
    </source>
</evidence>
<dbReference type="InterPro" id="IPR048913">
    <property type="entry name" value="BetaGal_gal-bd"/>
</dbReference>
<accession>A0A2P5Z3A3</accession>
<evidence type="ECO:0000256" key="2">
    <source>
        <dbReference type="ARBA" id="ARBA00022801"/>
    </source>
</evidence>
<feature type="domain" description="Beta-galactosidase galactose-binding" evidence="10">
    <location>
        <begin position="540"/>
        <end position="597"/>
    </location>
</feature>
<protein>
    <recommendedName>
        <fullName evidence="5">Beta-galactosidase</fullName>
        <ecNumber evidence="5">3.2.1.23</ecNumber>
    </recommendedName>
</protein>
<dbReference type="SUPFAM" id="SSF51445">
    <property type="entry name" value="(Trans)glycosidases"/>
    <property type="match status" value="1"/>
</dbReference>
<dbReference type="Pfam" id="PF21317">
    <property type="entry name" value="BetaGal_ABD_1"/>
    <property type="match status" value="1"/>
</dbReference>
<dbReference type="InterPro" id="IPR008979">
    <property type="entry name" value="Galactose-bd-like_sf"/>
</dbReference>
<organism evidence="11 12">
    <name type="scientific">Xanthomonas sacchari</name>
    <dbReference type="NCBI Taxonomy" id="56458"/>
    <lineage>
        <taxon>Bacteria</taxon>
        <taxon>Pseudomonadati</taxon>
        <taxon>Pseudomonadota</taxon>
        <taxon>Gammaproteobacteria</taxon>
        <taxon>Lysobacterales</taxon>
        <taxon>Lysobacteraceae</taxon>
        <taxon>Xanthomonas</taxon>
    </lineage>
</organism>
<evidence type="ECO:0000256" key="6">
    <source>
        <dbReference type="RuleBase" id="RU003679"/>
    </source>
</evidence>
<dbReference type="RefSeq" id="WP_010343205.1">
    <property type="nucleotide sequence ID" value="NZ_CP132343.1"/>
</dbReference>
<dbReference type="Pfam" id="PF01301">
    <property type="entry name" value="Glyco_hydro_35"/>
    <property type="match status" value="1"/>
</dbReference>
<dbReference type="InterPro" id="IPR048912">
    <property type="entry name" value="BetaGal1-like_ABD1"/>
</dbReference>
<comment type="similarity">
    <text evidence="1 6">Belongs to the glycosyl hydrolase 35 family.</text>
</comment>
<dbReference type="GeneID" id="93879971"/>
<feature type="active site" description="Proton donor" evidence="4">
    <location>
        <position position="197"/>
    </location>
</feature>
<dbReference type="PIRSF" id="PIRSF006336">
    <property type="entry name" value="B-gal"/>
    <property type="match status" value="1"/>
</dbReference>
<dbReference type="PANTHER" id="PTHR23421">
    <property type="entry name" value="BETA-GALACTOSIDASE RELATED"/>
    <property type="match status" value="1"/>
</dbReference>
<evidence type="ECO:0000313" key="12">
    <source>
        <dbReference type="Proteomes" id="UP000247346"/>
    </source>
</evidence>
<evidence type="ECO:0000256" key="7">
    <source>
        <dbReference type="SAM" id="SignalP"/>
    </source>
</evidence>
<dbReference type="AlphaFoldDB" id="A0A2P5Z3A3"/>
<proteinExistence type="inferred from homology"/>
<evidence type="ECO:0000256" key="3">
    <source>
        <dbReference type="ARBA" id="ARBA00023295"/>
    </source>
</evidence>
<dbReference type="EC" id="3.2.1.23" evidence="5"/>
<feature type="domain" description="Glycoside hydrolase 35 catalytic" evidence="8">
    <location>
        <begin position="48"/>
        <end position="361"/>
    </location>
</feature>
<feature type="signal peptide" evidence="7">
    <location>
        <begin position="1"/>
        <end position="26"/>
    </location>
</feature>
<evidence type="ECO:0000259" key="8">
    <source>
        <dbReference type="Pfam" id="PF01301"/>
    </source>
</evidence>
<evidence type="ECO:0000259" key="10">
    <source>
        <dbReference type="Pfam" id="PF21467"/>
    </source>
</evidence>
<dbReference type="STRING" id="56458.SB85_00685"/>
<evidence type="ECO:0000256" key="1">
    <source>
        <dbReference type="ARBA" id="ARBA00009809"/>
    </source>
</evidence>
<dbReference type="EMBL" id="MDEK01000010">
    <property type="protein sequence ID" value="PPU82138.1"/>
    <property type="molecule type" value="Genomic_DNA"/>
</dbReference>
<dbReference type="PRINTS" id="PR00742">
    <property type="entry name" value="GLHYDRLASE35"/>
</dbReference>
<dbReference type="SUPFAM" id="SSF49785">
    <property type="entry name" value="Galactose-binding domain-like"/>
    <property type="match status" value="1"/>
</dbReference>
<comment type="catalytic activity">
    <reaction evidence="5">
        <text>Hydrolysis of terminal non-reducing beta-D-galactose residues in beta-D-galactosides.</text>
        <dbReference type="EC" id="3.2.1.23"/>
    </reaction>
</comment>
<dbReference type="Pfam" id="PF21467">
    <property type="entry name" value="BetaGal_gal-bd"/>
    <property type="match status" value="1"/>
</dbReference>
<dbReference type="Proteomes" id="UP000247346">
    <property type="component" value="Unassembled WGS sequence"/>
</dbReference>
<keyword evidence="7" id="KW-0732">Signal</keyword>
<evidence type="ECO:0000313" key="11">
    <source>
        <dbReference type="EMBL" id="PPU82138.1"/>
    </source>
</evidence>
<dbReference type="InterPro" id="IPR017853">
    <property type="entry name" value="GH"/>
</dbReference>
<feature type="domain" description="Beta-galactosidase 1-like first all-beta" evidence="9">
    <location>
        <begin position="411"/>
        <end position="516"/>
    </location>
</feature>
<keyword evidence="2 5" id="KW-0378">Hydrolase</keyword>
<dbReference type="InterPro" id="IPR031330">
    <property type="entry name" value="Gly_Hdrlase_35_cat"/>
</dbReference>
<dbReference type="InterPro" id="IPR001944">
    <property type="entry name" value="Glycoside_Hdrlase_35"/>
</dbReference>
<comment type="caution">
    <text evidence="11">The sequence shown here is derived from an EMBL/GenBank/DDBJ whole genome shotgun (WGS) entry which is preliminary data.</text>
</comment>
<dbReference type="PROSITE" id="PS01182">
    <property type="entry name" value="GLYCOSYL_HYDROL_F35"/>
    <property type="match status" value="1"/>
</dbReference>
<reference evidence="11 12" key="1">
    <citation type="submission" date="2016-08" db="EMBL/GenBank/DDBJ databases">
        <authorList>
            <person name="Seilhamer J.J."/>
        </authorList>
    </citation>
    <scope>NUCLEOTIDE SEQUENCE [LARGE SCALE GENOMIC DNA]</scope>
    <source>
        <strain evidence="11 12">CFBP4641</strain>
    </source>
</reference>
<name>A0A2P5Z3A3_9XANT</name>
<dbReference type="Gene3D" id="3.20.20.80">
    <property type="entry name" value="Glycosidases"/>
    <property type="match status" value="1"/>
</dbReference>
<dbReference type="OrthoDB" id="9813184at2"/>
<gene>
    <name evidence="11" type="ORF">XsacCFBP4641_12535</name>
</gene>
<dbReference type="InterPro" id="IPR026283">
    <property type="entry name" value="B-gal_1-like"/>
</dbReference>
<dbReference type="Gene3D" id="2.60.120.260">
    <property type="entry name" value="Galactose-binding domain-like"/>
    <property type="match status" value="2"/>
</dbReference>
<dbReference type="GO" id="GO:0005975">
    <property type="term" value="P:carbohydrate metabolic process"/>
    <property type="evidence" value="ECO:0007669"/>
    <property type="project" value="InterPro"/>
</dbReference>